<dbReference type="GO" id="GO:0140825">
    <property type="term" value="F:lactoperoxidase activity"/>
    <property type="evidence" value="ECO:0007669"/>
    <property type="project" value="UniProtKB-EC"/>
</dbReference>
<dbReference type="SUPFAM" id="SSF48113">
    <property type="entry name" value="Heme-dependent peroxidases"/>
    <property type="match status" value="1"/>
</dbReference>
<evidence type="ECO:0000256" key="9">
    <source>
        <dbReference type="PIRSR" id="PIRSR600823-3"/>
    </source>
</evidence>
<dbReference type="Pfam" id="PF00141">
    <property type="entry name" value="peroxidase"/>
    <property type="match status" value="1"/>
</dbReference>
<comment type="catalytic activity">
    <reaction evidence="1">
        <text>2 a phenolic donor + H2O2 = 2 a phenolic radical donor + 2 H2O</text>
        <dbReference type="Rhea" id="RHEA:56136"/>
        <dbReference type="ChEBI" id="CHEBI:15377"/>
        <dbReference type="ChEBI" id="CHEBI:16240"/>
        <dbReference type="ChEBI" id="CHEBI:139520"/>
        <dbReference type="ChEBI" id="CHEBI:139521"/>
        <dbReference type="EC" id="1.11.1.7"/>
    </reaction>
</comment>
<keyword evidence="13" id="KW-1185">Reference proteome</keyword>
<dbReference type="InterPro" id="IPR010255">
    <property type="entry name" value="Haem_peroxidase_sf"/>
</dbReference>
<comment type="caution">
    <text evidence="12">The sequence shown here is derived from an EMBL/GenBank/DDBJ whole genome shotgun (WGS) entry which is preliminary data.</text>
</comment>
<sequence>MRHRSISEPRIRQLLENQNAQTRQTLDRGSSLTLDSHYYKGLGHSEGLLASDAALLTNQQAKTLVQGFHKFGVFKDAFARSMVKMGAIGVIDYKK</sequence>
<dbReference type="GO" id="GO:0020037">
    <property type="term" value="F:heme binding"/>
    <property type="evidence" value="ECO:0007669"/>
    <property type="project" value="InterPro"/>
</dbReference>
<dbReference type="AlphaFoldDB" id="A0AA88A615"/>
<keyword evidence="6 9" id="KW-0479">Metal-binding</keyword>
<protein>
    <recommendedName>
        <fullName evidence="3">peroxidase</fullName>
        <ecNumber evidence="3">1.11.1.7</ecNumber>
    </recommendedName>
</protein>
<dbReference type="InterPro" id="IPR000823">
    <property type="entry name" value="Peroxidase_pln"/>
</dbReference>
<dbReference type="PROSITE" id="PS50873">
    <property type="entry name" value="PEROXIDASE_4"/>
    <property type="match status" value="1"/>
</dbReference>
<reference evidence="12" key="1">
    <citation type="submission" date="2023-07" db="EMBL/GenBank/DDBJ databases">
        <title>draft genome sequence of fig (Ficus carica).</title>
        <authorList>
            <person name="Takahashi T."/>
            <person name="Nishimura K."/>
        </authorList>
    </citation>
    <scope>NUCLEOTIDE SEQUENCE</scope>
</reference>
<evidence type="ECO:0000313" key="12">
    <source>
        <dbReference type="EMBL" id="GMN46459.1"/>
    </source>
</evidence>
<keyword evidence="7" id="KW-0560">Oxidoreductase</keyword>
<dbReference type="EMBL" id="BTGU01000023">
    <property type="protein sequence ID" value="GMN46459.1"/>
    <property type="molecule type" value="Genomic_DNA"/>
</dbReference>
<proteinExistence type="inferred from homology"/>
<comment type="cofactor">
    <cofactor evidence="2">
        <name>heme b</name>
        <dbReference type="ChEBI" id="CHEBI:60344"/>
    </cofactor>
</comment>
<dbReference type="PRINTS" id="PR00461">
    <property type="entry name" value="PLPEROXIDASE"/>
</dbReference>
<evidence type="ECO:0000256" key="1">
    <source>
        <dbReference type="ARBA" id="ARBA00000189"/>
    </source>
</evidence>
<evidence type="ECO:0000256" key="3">
    <source>
        <dbReference type="ARBA" id="ARBA00012313"/>
    </source>
</evidence>
<keyword evidence="8" id="KW-0408">Iron</keyword>
<dbReference type="GO" id="GO:0046872">
    <property type="term" value="F:metal ion binding"/>
    <property type="evidence" value="ECO:0007669"/>
    <property type="project" value="UniProtKB-KW"/>
</dbReference>
<dbReference type="GO" id="GO:0006979">
    <property type="term" value="P:response to oxidative stress"/>
    <property type="evidence" value="ECO:0007669"/>
    <property type="project" value="InterPro"/>
</dbReference>
<evidence type="ECO:0000256" key="10">
    <source>
        <dbReference type="RuleBase" id="RU004241"/>
    </source>
</evidence>
<evidence type="ECO:0000313" key="13">
    <source>
        <dbReference type="Proteomes" id="UP001187192"/>
    </source>
</evidence>
<evidence type="ECO:0000256" key="6">
    <source>
        <dbReference type="ARBA" id="ARBA00022723"/>
    </source>
</evidence>
<dbReference type="Gene3D" id="1.10.420.10">
    <property type="entry name" value="Peroxidase, domain 2"/>
    <property type="match status" value="1"/>
</dbReference>
<feature type="binding site" evidence="9">
    <location>
        <position position="27"/>
    </location>
    <ligand>
        <name>Ca(2+)</name>
        <dbReference type="ChEBI" id="CHEBI:29108"/>
        <label>2</label>
    </ligand>
</feature>
<name>A0AA88A615_FICCA</name>
<dbReference type="EC" id="1.11.1.7" evidence="3"/>
<evidence type="ECO:0000259" key="11">
    <source>
        <dbReference type="PROSITE" id="PS50873"/>
    </source>
</evidence>
<feature type="binding site" evidence="9">
    <location>
        <position position="35"/>
    </location>
    <ligand>
        <name>Ca(2+)</name>
        <dbReference type="ChEBI" id="CHEBI:29108"/>
        <label>2</label>
    </ligand>
</feature>
<feature type="domain" description="Plant heme peroxidase family profile" evidence="11">
    <location>
        <begin position="1"/>
        <end position="95"/>
    </location>
</feature>
<evidence type="ECO:0000256" key="4">
    <source>
        <dbReference type="ARBA" id="ARBA00022559"/>
    </source>
</evidence>
<organism evidence="12 13">
    <name type="scientific">Ficus carica</name>
    <name type="common">Common fig</name>
    <dbReference type="NCBI Taxonomy" id="3494"/>
    <lineage>
        <taxon>Eukaryota</taxon>
        <taxon>Viridiplantae</taxon>
        <taxon>Streptophyta</taxon>
        <taxon>Embryophyta</taxon>
        <taxon>Tracheophyta</taxon>
        <taxon>Spermatophyta</taxon>
        <taxon>Magnoliopsida</taxon>
        <taxon>eudicotyledons</taxon>
        <taxon>Gunneridae</taxon>
        <taxon>Pentapetalae</taxon>
        <taxon>rosids</taxon>
        <taxon>fabids</taxon>
        <taxon>Rosales</taxon>
        <taxon>Moraceae</taxon>
        <taxon>Ficeae</taxon>
        <taxon>Ficus</taxon>
    </lineage>
</organism>
<evidence type="ECO:0000256" key="2">
    <source>
        <dbReference type="ARBA" id="ARBA00001970"/>
    </source>
</evidence>
<keyword evidence="4" id="KW-0575">Peroxidase</keyword>
<evidence type="ECO:0000256" key="5">
    <source>
        <dbReference type="ARBA" id="ARBA00022617"/>
    </source>
</evidence>
<keyword evidence="5" id="KW-0349">Heme</keyword>
<dbReference type="PANTHER" id="PTHR31235">
    <property type="entry name" value="PEROXIDASE 25-RELATED"/>
    <property type="match status" value="1"/>
</dbReference>
<evidence type="ECO:0000256" key="7">
    <source>
        <dbReference type="ARBA" id="ARBA00023002"/>
    </source>
</evidence>
<dbReference type="InterPro" id="IPR002016">
    <property type="entry name" value="Haem_peroxidase"/>
</dbReference>
<comment type="similarity">
    <text evidence="10">Belongs to the peroxidase family.</text>
</comment>
<gene>
    <name evidence="12" type="ORF">TIFTF001_015642</name>
</gene>
<comment type="cofactor">
    <cofactor evidence="9">
        <name>Ca(2+)</name>
        <dbReference type="ChEBI" id="CHEBI:29108"/>
    </cofactor>
    <text evidence="9">Binds 2 calcium ions per subunit.</text>
</comment>
<evidence type="ECO:0000256" key="8">
    <source>
        <dbReference type="ARBA" id="ARBA00023004"/>
    </source>
</evidence>
<accession>A0AA88A615</accession>
<dbReference type="Proteomes" id="UP001187192">
    <property type="component" value="Unassembled WGS sequence"/>
</dbReference>
<keyword evidence="9" id="KW-0106">Calcium</keyword>